<dbReference type="NCBIfam" id="TIGR01571">
    <property type="entry name" value="A_thal_Cys_rich"/>
    <property type="match status" value="2"/>
</dbReference>
<reference evidence="2" key="1">
    <citation type="submission" date="2020-06" db="EMBL/GenBank/DDBJ databases">
        <authorList>
            <person name="Li T."/>
            <person name="Hu X."/>
            <person name="Zhang T."/>
            <person name="Song X."/>
            <person name="Zhang H."/>
            <person name="Dai N."/>
            <person name="Sheng W."/>
            <person name="Hou X."/>
            <person name="Wei L."/>
        </authorList>
    </citation>
    <scope>NUCLEOTIDE SEQUENCE</scope>
    <source>
        <strain evidence="2">KEN8</strain>
        <tissue evidence="2">Leaf</tissue>
    </source>
</reference>
<accession>A0AAW2NEJ1</accession>
<dbReference type="EMBL" id="JACGWM010000011">
    <property type="protein sequence ID" value="KAL0342004.1"/>
    <property type="molecule type" value="Genomic_DNA"/>
</dbReference>
<dbReference type="PANTHER" id="PTHR15907">
    <property type="entry name" value="DUF614 FAMILY PROTEIN-RELATED"/>
    <property type="match status" value="1"/>
</dbReference>
<name>A0AAW2NEJ1_9LAMI</name>
<dbReference type="InterPro" id="IPR006461">
    <property type="entry name" value="PLAC_motif_containing"/>
</dbReference>
<proteinExistence type="predicted"/>
<feature type="compositionally biased region" description="Polar residues" evidence="1">
    <location>
        <begin position="43"/>
        <end position="65"/>
    </location>
</feature>
<sequence>MGRSESTTEIEPPSPGQQMGSYPQSYQTAQSLEIGRPWESTAEIETSNPGQQMGSYPTSFQTAQPPQIGRPWESTAGIETPNAGQQMGYYPQSFQTAQPPQIGRPWATELFDCHEDPTNAVMTALFPCVTFGQIAEVMDACPFGTVVYMLTSAVCMEWFIGSTYRTMLRNRYGLVEAPFHDIISHCFCPYCSLCKEFRELKKQGLNPALGFKGILAEQQAKQNGKIYKPPPAQAMSIIEAAEEVETTVKGQPVASYPQNYQTGEPPSVGRPWSTGLFDCHLDQTNAVMTAFLPCVTFGQIAEVLDAGEMSCPLGSFIYMLMMPALCSQWIMGSKYRTKLRNRYGLVEAPYQDAVSHIFCSCCSLCQEFRELKNRGLDPALGWRGIVAQQQAVGYGNEQQMNQPPQFQAMSK</sequence>
<organism evidence="2">
    <name type="scientific">Sesamum calycinum</name>
    <dbReference type="NCBI Taxonomy" id="2727403"/>
    <lineage>
        <taxon>Eukaryota</taxon>
        <taxon>Viridiplantae</taxon>
        <taxon>Streptophyta</taxon>
        <taxon>Embryophyta</taxon>
        <taxon>Tracheophyta</taxon>
        <taxon>Spermatophyta</taxon>
        <taxon>Magnoliopsida</taxon>
        <taxon>eudicotyledons</taxon>
        <taxon>Gunneridae</taxon>
        <taxon>Pentapetalae</taxon>
        <taxon>asterids</taxon>
        <taxon>lamiids</taxon>
        <taxon>Lamiales</taxon>
        <taxon>Pedaliaceae</taxon>
        <taxon>Sesamum</taxon>
    </lineage>
</organism>
<dbReference type="AlphaFoldDB" id="A0AAW2NEJ1"/>
<comment type="caution">
    <text evidence="2">The sequence shown here is derived from an EMBL/GenBank/DDBJ whole genome shotgun (WGS) entry which is preliminary data.</text>
</comment>
<evidence type="ECO:0000256" key="1">
    <source>
        <dbReference type="SAM" id="MobiDB-lite"/>
    </source>
</evidence>
<protein>
    <submittedName>
        <fullName evidence="2">Protein PLANT CADMIUM RESISTANCE 8</fullName>
    </submittedName>
</protein>
<gene>
    <name evidence="2" type="ORF">Scaly_1863000</name>
</gene>
<dbReference type="Pfam" id="PF04749">
    <property type="entry name" value="PLAC8"/>
    <property type="match status" value="2"/>
</dbReference>
<feature type="compositionally biased region" description="Polar residues" evidence="1">
    <location>
        <begin position="16"/>
        <end position="31"/>
    </location>
</feature>
<feature type="region of interest" description="Disordered" evidence="1">
    <location>
        <begin position="1"/>
        <end position="98"/>
    </location>
</feature>
<evidence type="ECO:0000313" key="2">
    <source>
        <dbReference type="EMBL" id="KAL0342004.1"/>
    </source>
</evidence>
<reference evidence="2" key="2">
    <citation type="journal article" date="2024" name="Plant">
        <title>Genomic evolution and insights into agronomic trait innovations of Sesamum species.</title>
        <authorList>
            <person name="Miao H."/>
            <person name="Wang L."/>
            <person name="Qu L."/>
            <person name="Liu H."/>
            <person name="Sun Y."/>
            <person name="Le M."/>
            <person name="Wang Q."/>
            <person name="Wei S."/>
            <person name="Zheng Y."/>
            <person name="Lin W."/>
            <person name="Duan Y."/>
            <person name="Cao H."/>
            <person name="Xiong S."/>
            <person name="Wang X."/>
            <person name="Wei L."/>
            <person name="Li C."/>
            <person name="Ma Q."/>
            <person name="Ju M."/>
            <person name="Zhao R."/>
            <person name="Li G."/>
            <person name="Mu C."/>
            <person name="Tian Q."/>
            <person name="Mei H."/>
            <person name="Zhang T."/>
            <person name="Gao T."/>
            <person name="Zhang H."/>
        </authorList>
    </citation>
    <scope>NUCLEOTIDE SEQUENCE</scope>
    <source>
        <strain evidence="2">KEN8</strain>
    </source>
</reference>